<gene>
    <name evidence="2" type="ORF">BaRGS_00006677</name>
</gene>
<organism evidence="2 3">
    <name type="scientific">Batillaria attramentaria</name>
    <dbReference type="NCBI Taxonomy" id="370345"/>
    <lineage>
        <taxon>Eukaryota</taxon>
        <taxon>Metazoa</taxon>
        <taxon>Spiralia</taxon>
        <taxon>Lophotrochozoa</taxon>
        <taxon>Mollusca</taxon>
        <taxon>Gastropoda</taxon>
        <taxon>Caenogastropoda</taxon>
        <taxon>Sorbeoconcha</taxon>
        <taxon>Cerithioidea</taxon>
        <taxon>Batillariidae</taxon>
        <taxon>Batillaria</taxon>
    </lineage>
</organism>
<comment type="caution">
    <text evidence="2">The sequence shown here is derived from an EMBL/GenBank/DDBJ whole genome shotgun (WGS) entry which is preliminary data.</text>
</comment>
<evidence type="ECO:0000313" key="3">
    <source>
        <dbReference type="Proteomes" id="UP001519460"/>
    </source>
</evidence>
<protein>
    <submittedName>
        <fullName evidence="2">Uncharacterized protein</fullName>
    </submittedName>
</protein>
<accession>A0ABD0LQY2</accession>
<dbReference type="AlphaFoldDB" id="A0ABD0LQY2"/>
<evidence type="ECO:0000256" key="1">
    <source>
        <dbReference type="SAM" id="MobiDB-lite"/>
    </source>
</evidence>
<dbReference type="EMBL" id="JACVVK020000028">
    <property type="protein sequence ID" value="KAK7501925.1"/>
    <property type="molecule type" value="Genomic_DNA"/>
</dbReference>
<keyword evidence="3" id="KW-1185">Reference proteome</keyword>
<dbReference type="Proteomes" id="UP001519460">
    <property type="component" value="Unassembled WGS sequence"/>
</dbReference>
<reference evidence="2 3" key="1">
    <citation type="journal article" date="2023" name="Sci. Data">
        <title>Genome assembly of the Korean intertidal mud-creeper Batillaria attramentaria.</title>
        <authorList>
            <person name="Patra A.K."/>
            <person name="Ho P.T."/>
            <person name="Jun S."/>
            <person name="Lee S.J."/>
            <person name="Kim Y."/>
            <person name="Won Y.J."/>
        </authorList>
    </citation>
    <scope>NUCLEOTIDE SEQUENCE [LARGE SCALE GENOMIC DNA]</scope>
    <source>
        <strain evidence="2">Wonlab-2016</strain>
    </source>
</reference>
<name>A0ABD0LQY2_9CAEN</name>
<proteinExistence type="predicted"/>
<evidence type="ECO:0000313" key="2">
    <source>
        <dbReference type="EMBL" id="KAK7501925.1"/>
    </source>
</evidence>
<feature type="non-terminal residue" evidence="2">
    <location>
        <position position="102"/>
    </location>
</feature>
<sequence length="102" mass="11268">MTCLISGAPPTRSCVPLSPPEQSPPRSTTLAHRTDLTLHVQGQGEDTTVHVLLQVRPSGVWATLKRQKIARFHRDERSSPRFAAGKVDCVLNSAIIRIMLMK</sequence>
<feature type="region of interest" description="Disordered" evidence="1">
    <location>
        <begin position="1"/>
        <end position="28"/>
    </location>
</feature>